<evidence type="ECO:0000256" key="1">
    <source>
        <dbReference type="ARBA" id="ARBA00004137"/>
    </source>
</evidence>
<evidence type="ECO:0000259" key="12">
    <source>
        <dbReference type="Pfam" id="PF02320"/>
    </source>
</evidence>
<keyword evidence="6" id="KW-0249">Electron transport</keyword>
<evidence type="ECO:0000256" key="9">
    <source>
        <dbReference type="ARBA" id="ARBA00044155"/>
    </source>
</evidence>
<keyword evidence="7" id="KW-0496">Mitochondrion</keyword>
<dbReference type="GeneID" id="59237569"/>
<keyword evidence="5" id="KW-0999">Mitochondrion inner membrane</keyword>
<evidence type="ECO:0000256" key="10">
    <source>
        <dbReference type="ARBA" id="ARBA00044246"/>
    </source>
</evidence>
<evidence type="ECO:0000256" key="4">
    <source>
        <dbReference type="ARBA" id="ARBA00022660"/>
    </source>
</evidence>
<dbReference type="EMBL" id="CP058609">
    <property type="protein sequence ID" value="QLG73810.1"/>
    <property type="molecule type" value="Genomic_DNA"/>
</dbReference>
<dbReference type="RefSeq" id="XP_037145536.1">
    <property type="nucleotide sequence ID" value="XM_037289641.1"/>
</dbReference>
<dbReference type="OrthoDB" id="405848at2759"/>
<feature type="domain" description="Ubiquinol-cytochrome C reductase hinge" evidence="12">
    <location>
        <begin position="59"/>
        <end position="130"/>
    </location>
</feature>
<sequence length="130" mass="14873">MISSITDLLAELKDTIVPTVAKAEDDIEETEAGDDEGEDEDEDDNEDEDEDDEDEEATDQLDTLKEECQNTPEGKTLVHHLQECSERVLKASQEPGYEEQEHKEDCVEEFFHLQHYLDSCAAPRLFNQLK</sequence>
<dbReference type="Proteomes" id="UP000509704">
    <property type="component" value="Chromosome 6"/>
</dbReference>
<evidence type="ECO:0000313" key="13">
    <source>
        <dbReference type="EMBL" id="QLG73810.1"/>
    </source>
</evidence>
<dbReference type="KEGG" id="zmk:HG535_0F03210"/>
<comment type="similarity">
    <text evidence="2">Belongs to the UQCRH/QCR6 family.</text>
</comment>
<evidence type="ECO:0000256" key="5">
    <source>
        <dbReference type="ARBA" id="ARBA00022792"/>
    </source>
</evidence>
<feature type="region of interest" description="Disordered" evidence="11">
    <location>
        <begin position="1"/>
        <end position="79"/>
    </location>
</feature>
<proteinExistence type="inferred from homology"/>
<dbReference type="AlphaFoldDB" id="A0A7H9B5F4"/>
<evidence type="ECO:0000256" key="11">
    <source>
        <dbReference type="SAM" id="MobiDB-lite"/>
    </source>
</evidence>
<name>A0A7H9B5F4_ZYGMR</name>
<evidence type="ECO:0000256" key="8">
    <source>
        <dbReference type="ARBA" id="ARBA00023136"/>
    </source>
</evidence>
<evidence type="ECO:0000256" key="3">
    <source>
        <dbReference type="ARBA" id="ARBA00022448"/>
    </source>
</evidence>
<comment type="subcellular location">
    <subcellularLocation>
        <location evidence="1">Mitochondrion inner membrane</location>
        <topology evidence="1">Peripheral membrane protein</topology>
        <orientation evidence="1">Intermembrane side</orientation>
    </subcellularLocation>
</comment>
<dbReference type="GO" id="GO:0006122">
    <property type="term" value="P:mitochondrial electron transport, ubiquinol to cytochrome c"/>
    <property type="evidence" value="ECO:0007669"/>
    <property type="project" value="InterPro"/>
</dbReference>
<organism evidence="13 14">
    <name type="scientific">Zygotorulaspora mrakii</name>
    <name type="common">Zygosaccharomyces mrakii</name>
    <dbReference type="NCBI Taxonomy" id="42260"/>
    <lineage>
        <taxon>Eukaryota</taxon>
        <taxon>Fungi</taxon>
        <taxon>Dikarya</taxon>
        <taxon>Ascomycota</taxon>
        <taxon>Saccharomycotina</taxon>
        <taxon>Saccharomycetes</taxon>
        <taxon>Saccharomycetales</taxon>
        <taxon>Saccharomycetaceae</taxon>
        <taxon>Zygotorulaspora</taxon>
    </lineage>
</organism>
<dbReference type="FunFam" id="1.10.287.20:FF:000003">
    <property type="entry name" value="Cytochrome b-c1 complex subunit 6"/>
    <property type="match status" value="1"/>
</dbReference>
<keyword evidence="3" id="KW-0813">Transport</keyword>
<dbReference type="InterPro" id="IPR003422">
    <property type="entry name" value="Cyt_b-c1_6"/>
</dbReference>
<reference evidence="13 14" key="1">
    <citation type="submission" date="2020-07" db="EMBL/GenBank/DDBJ databases">
        <title>The yeast mating-type switching endonuclease HO is a domesticated member of an unorthodox homing genetic element family.</title>
        <authorList>
            <person name="Coughlan A.Y."/>
            <person name="Lombardi L."/>
            <person name="Braun-Galleani S."/>
            <person name="Martos A.R."/>
            <person name="Galeote V."/>
            <person name="Bigey F."/>
            <person name="Dequin S."/>
            <person name="Byrne K.P."/>
            <person name="Wolfe K.H."/>
        </authorList>
    </citation>
    <scope>NUCLEOTIDE SEQUENCE [LARGE SCALE GENOMIC DNA]</scope>
    <source>
        <strain evidence="13 14">NRRL Y-6702</strain>
    </source>
</reference>
<evidence type="ECO:0000256" key="6">
    <source>
        <dbReference type="ARBA" id="ARBA00022982"/>
    </source>
</evidence>
<keyword evidence="8" id="KW-0472">Membrane</keyword>
<gene>
    <name evidence="13" type="ORF">HG535_0F03210</name>
</gene>
<evidence type="ECO:0000256" key="7">
    <source>
        <dbReference type="ARBA" id="ARBA00023128"/>
    </source>
</evidence>
<evidence type="ECO:0000313" key="14">
    <source>
        <dbReference type="Proteomes" id="UP000509704"/>
    </source>
</evidence>
<dbReference type="PANTHER" id="PTHR15336">
    <property type="entry name" value="UBIQUINOL-CYTOCHROME C REDUCTASE COMPLEX 7.8 KDA PROTEIN"/>
    <property type="match status" value="1"/>
</dbReference>
<evidence type="ECO:0000256" key="2">
    <source>
        <dbReference type="ARBA" id="ARBA00006498"/>
    </source>
</evidence>
<feature type="compositionally biased region" description="Acidic residues" evidence="11">
    <location>
        <begin position="25"/>
        <end position="59"/>
    </location>
</feature>
<keyword evidence="14" id="KW-1185">Reference proteome</keyword>
<dbReference type="SUPFAM" id="SSF81531">
    <property type="entry name" value="Non-heme 11 kDa protein of cytochrome bc1 complex (Ubiquinol-cytochrome c reductase)"/>
    <property type="match status" value="1"/>
</dbReference>
<dbReference type="Pfam" id="PF02320">
    <property type="entry name" value="UCR_hinge"/>
    <property type="match status" value="1"/>
</dbReference>
<dbReference type="Gene3D" id="1.10.287.20">
    <property type="entry name" value="Ubiquinol-cytochrome C reductase hinge domain"/>
    <property type="match status" value="1"/>
</dbReference>
<dbReference type="InterPro" id="IPR023184">
    <property type="entry name" value="Ubol_cytC_Rdtase_hinge_dom"/>
</dbReference>
<dbReference type="InterPro" id="IPR036811">
    <property type="entry name" value="Ubol_cytC_Rdtase_hinge_dom_sf"/>
</dbReference>
<dbReference type="GO" id="GO:0005743">
    <property type="term" value="C:mitochondrial inner membrane"/>
    <property type="evidence" value="ECO:0007669"/>
    <property type="project" value="UniProtKB-SubCell"/>
</dbReference>
<accession>A0A7H9B5F4</accession>
<protein>
    <recommendedName>
        <fullName evidence="9">Cytochrome b-c1 complex subunit 6, mitochondrial</fullName>
    </recommendedName>
    <alternativeName>
        <fullName evidence="10">Complex III subunit 6</fullName>
    </alternativeName>
</protein>
<dbReference type="PANTHER" id="PTHR15336:SF0">
    <property type="entry name" value="CYTOCHROME B-C1 COMPLEX SUBUNIT 6, MITOCHONDRIAL"/>
    <property type="match status" value="1"/>
</dbReference>
<keyword evidence="4" id="KW-0679">Respiratory chain</keyword>